<dbReference type="Gene3D" id="3.40.50.720">
    <property type="entry name" value="NAD(P)-binding Rossmann-like Domain"/>
    <property type="match status" value="1"/>
</dbReference>
<evidence type="ECO:0000313" key="2">
    <source>
        <dbReference type="EMBL" id="XBV26664.1"/>
    </source>
</evidence>
<sequence>MSKILVIGARGRAGKAAVAEAVGRGHEVLGITRTADDGAAGDVTDAGQAASAVGNVTDAGQAGSAVGDVTDAARIAELAVGRDAVIAAVYDGGADPSEFFPAAARALVEGLEKAGVRRLVWVGLASILPTAAGPLLMDTVGYPNEYRSFFLAHQAALDIFAASSLDWVSVAPTGDFNHADPTRKGTYRVAPPNAAELISYADLAIALVDEIDHPAHRRTAIGVAV</sequence>
<accession>A0AAU7TIB3</accession>
<feature type="domain" description="NAD(P)-binding" evidence="1">
    <location>
        <begin position="8"/>
        <end position="214"/>
    </location>
</feature>
<dbReference type="PANTHER" id="PTHR43355:SF2">
    <property type="entry name" value="FLAVIN REDUCTASE (NADPH)"/>
    <property type="match status" value="1"/>
</dbReference>
<reference evidence="2" key="1">
    <citation type="submission" date="2024-06" db="EMBL/GenBank/DDBJ databases">
        <title>Kribbella sp. strain HUAS MG21 genome sequences.</title>
        <authorList>
            <person name="Mo P."/>
        </authorList>
    </citation>
    <scope>NUCLEOTIDE SEQUENCE</scope>
    <source>
        <strain evidence="2">HUAS MG21</strain>
    </source>
</reference>
<dbReference type="GO" id="GO:0016646">
    <property type="term" value="F:oxidoreductase activity, acting on the CH-NH group of donors, NAD or NADP as acceptor"/>
    <property type="evidence" value="ECO:0007669"/>
    <property type="project" value="TreeGrafter"/>
</dbReference>
<organism evidence="2">
    <name type="scientific">Kribbella sp. HUAS MG21</name>
    <dbReference type="NCBI Taxonomy" id="3160966"/>
    <lineage>
        <taxon>Bacteria</taxon>
        <taxon>Bacillati</taxon>
        <taxon>Actinomycetota</taxon>
        <taxon>Actinomycetes</taxon>
        <taxon>Propionibacteriales</taxon>
        <taxon>Kribbellaceae</taxon>
        <taxon>Kribbella</taxon>
    </lineage>
</organism>
<dbReference type="EMBL" id="CP158165">
    <property type="protein sequence ID" value="XBV26664.1"/>
    <property type="molecule type" value="Genomic_DNA"/>
</dbReference>
<dbReference type="RefSeq" id="WP_350279462.1">
    <property type="nucleotide sequence ID" value="NZ_CP158165.1"/>
</dbReference>
<gene>
    <name evidence="2" type="ORF">ABN611_09590</name>
</gene>
<dbReference type="InterPro" id="IPR016040">
    <property type="entry name" value="NAD(P)-bd_dom"/>
</dbReference>
<dbReference type="PANTHER" id="PTHR43355">
    <property type="entry name" value="FLAVIN REDUCTASE (NADPH)"/>
    <property type="match status" value="1"/>
</dbReference>
<dbReference type="InterPro" id="IPR051606">
    <property type="entry name" value="Polyketide_Oxido-like"/>
</dbReference>
<evidence type="ECO:0000259" key="1">
    <source>
        <dbReference type="Pfam" id="PF13460"/>
    </source>
</evidence>
<name>A0AAU7TIB3_9ACTN</name>
<protein>
    <submittedName>
        <fullName evidence="2">NAD(P)H-binding protein</fullName>
    </submittedName>
</protein>
<dbReference type="Pfam" id="PF13460">
    <property type="entry name" value="NAD_binding_10"/>
    <property type="match status" value="1"/>
</dbReference>
<dbReference type="AlphaFoldDB" id="A0AAU7TIB3"/>
<proteinExistence type="predicted"/>
<dbReference type="SUPFAM" id="SSF51735">
    <property type="entry name" value="NAD(P)-binding Rossmann-fold domains"/>
    <property type="match status" value="1"/>
</dbReference>
<dbReference type="InterPro" id="IPR036291">
    <property type="entry name" value="NAD(P)-bd_dom_sf"/>
</dbReference>